<proteinExistence type="predicted"/>
<feature type="compositionally biased region" description="Basic and acidic residues" evidence="1">
    <location>
        <begin position="362"/>
        <end position="371"/>
    </location>
</feature>
<dbReference type="AlphaFoldDB" id="A0A164QLA2"/>
<protein>
    <submittedName>
        <fullName evidence="2">Uncharacterized protein</fullName>
    </submittedName>
</protein>
<gene>
    <name evidence="2" type="ORF">SISNIDRAFT_526106</name>
</gene>
<feature type="region of interest" description="Disordered" evidence="1">
    <location>
        <begin position="53"/>
        <end position="83"/>
    </location>
</feature>
<keyword evidence="3" id="KW-1185">Reference proteome</keyword>
<evidence type="ECO:0000313" key="2">
    <source>
        <dbReference type="EMBL" id="KZS89760.1"/>
    </source>
</evidence>
<feature type="compositionally biased region" description="Pro residues" evidence="1">
    <location>
        <begin position="68"/>
        <end position="83"/>
    </location>
</feature>
<dbReference type="EMBL" id="KV419425">
    <property type="protein sequence ID" value="KZS89760.1"/>
    <property type="molecule type" value="Genomic_DNA"/>
</dbReference>
<dbReference type="Proteomes" id="UP000076722">
    <property type="component" value="Unassembled WGS sequence"/>
</dbReference>
<feature type="region of interest" description="Disordered" evidence="1">
    <location>
        <begin position="187"/>
        <end position="225"/>
    </location>
</feature>
<feature type="region of interest" description="Disordered" evidence="1">
    <location>
        <begin position="362"/>
        <end position="381"/>
    </location>
</feature>
<accession>A0A164QLA2</accession>
<feature type="compositionally biased region" description="Polar residues" evidence="1">
    <location>
        <begin position="189"/>
        <end position="200"/>
    </location>
</feature>
<name>A0A164QLA2_9AGAM</name>
<feature type="compositionally biased region" description="Polar residues" evidence="1">
    <location>
        <begin position="209"/>
        <end position="224"/>
    </location>
</feature>
<evidence type="ECO:0000256" key="1">
    <source>
        <dbReference type="SAM" id="MobiDB-lite"/>
    </source>
</evidence>
<evidence type="ECO:0000313" key="3">
    <source>
        <dbReference type="Proteomes" id="UP000076722"/>
    </source>
</evidence>
<sequence>MDALWIDGLIDGRSDTPAYKGSIHDRIAPETSMTASPKRVECVDDVAEQESCSASIQRRAVSHKNSPGSPPPYPLPPTPCTTPPKPVIVQLVDGSNTQLEANDASSDSSSLVPRAHSLPLWAKAFDPLALQGLSRSNSSNIVEDELEKELFQGLKFLDGPFPAISRSVSSNGTAPISAISTTISSPITVTQKPSSRSNAAPHTIKASHNESASYPSSNKSSTLPPISPIRLGHAYTPSDTSTGATISTVIRKVAVTPISRPACLPSSPSLPLFASPTSTQAPPSLLDDLPDMSTDFANIADDWIDSVDPRDTAACSTRLYSTCLRGILPAEEDFAIPNESQIRVKRMSGSEVAVMRLTQYSEKVEKRDNKDRKRKGKVFSR</sequence>
<organism evidence="2 3">
    <name type="scientific">Sistotremastrum niveocremeum HHB9708</name>
    <dbReference type="NCBI Taxonomy" id="1314777"/>
    <lineage>
        <taxon>Eukaryota</taxon>
        <taxon>Fungi</taxon>
        <taxon>Dikarya</taxon>
        <taxon>Basidiomycota</taxon>
        <taxon>Agaricomycotina</taxon>
        <taxon>Agaricomycetes</taxon>
        <taxon>Sistotremastrales</taxon>
        <taxon>Sistotremastraceae</taxon>
        <taxon>Sertulicium</taxon>
        <taxon>Sertulicium niveocremeum</taxon>
    </lineage>
</organism>
<reference evidence="2 3" key="1">
    <citation type="journal article" date="2016" name="Mol. Biol. Evol.">
        <title>Comparative Genomics of Early-Diverging Mushroom-Forming Fungi Provides Insights into the Origins of Lignocellulose Decay Capabilities.</title>
        <authorList>
            <person name="Nagy L.G."/>
            <person name="Riley R."/>
            <person name="Tritt A."/>
            <person name="Adam C."/>
            <person name="Daum C."/>
            <person name="Floudas D."/>
            <person name="Sun H."/>
            <person name="Yadav J.S."/>
            <person name="Pangilinan J."/>
            <person name="Larsson K.H."/>
            <person name="Matsuura K."/>
            <person name="Barry K."/>
            <person name="Labutti K."/>
            <person name="Kuo R."/>
            <person name="Ohm R.A."/>
            <person name="Bhattacharya S.S."/>
            <person name="Shirouzu T."/>
            <person name="Yoshinaga Y."/>
            <person name="Martin F.M."/>
            <person name="Grigoriev I.V."/>
            <person name="Hibbett D.S."/>
        </authorList>
    </citation>
    <scope>NUCLEOTIDE SEQUENCE [LARGE SCALE GENOMIC DNA]</scope>
    <source>
        <strain evidence="2 3">HHB9708</strain>
    </source>
</reference>
<feature type="compositionally biased region" description="Basic residues" evidence="1">
    <location>
        <begin position="372"/>
        <end position="381"/>
    </location>
</feature>